<name>A0A556TJB2_BAGYA</name>
<feature type="compositionally biased region" description="Basic and acidic residues" evidence="1">
    <location>
        <begin position="84"/>
        <end position="96"/>
    </location>
</feature>
<evidence type="ECO:0000313" key="2">
    <source>
        <dbReference type="EMBL" id="TSK14815.1"/>
    </source>
</evidence>
<reference evidence="2 3" key="1">
    <citation type="journal article" date="2019" name="Genome Biol. Evol.">
        <title>Whole-Genome Sequencing of the Giant Devil Catfish, Bagarius yarrelli.</title>
        <authorList>
            <person name="Jiang W."/>
            <person name="Lv Y."/>
            <person name="Cheng L."/>
            <person name="Yang K."/>
            <person name="Chao B."/>
            <person name="Wang X."/>
            <person name="Li Y."/>
            <person name="Pan X."/>
            <person name="You X."/>
            <person name="Zhang Y."/>
            <person name="Yang J."/>
            <person name="Li J."/>
            <person name="Zhang X."/>
            <person name="Liu S."/>
            <person name="Sun C."/>
            <person name="Yang J."/>
            <person name="Shi Q."/>
        </authorList>
    </citation>
    <scope>NUCLEOTIDE SEQUENCE [LARGE SCALE GENOMIC DNA]</scope>
    <source>
        <strain evidence="2">JWS20170419001</strain>
        <tissue evidence="2">Muscle</tissue>
    </source>
</reference>
<comment type="caution">
    <text evidence="2">The sequence shown here is derived from an EMBL/GenBank/DDBJ whole genome shotgun (WGS) entry which is preliminary data.</text>
</comment>
<dbReference type="EMBL" id="VCAZ01000002">
    <property type="protein sequence ID" value="TSK14815.1"/>
    <property type="molecule type" value="Genomic_DNA"/>
</dbReference>
<proteinExistence type="predicted"/>
<evidence type="ECO:0000313" key="3">
    <source>
        <dbReference type="Proteomes" id="UP000319801"/>
    </source>
</evidence>
<keyword evidence="3" id="KW-1185">Reference proteome</keyword>
<evidence type="ECO:0000256" key="1">
    <source>
        <dbReference type="SAM" id="MobiDB-lite"/>
    </source>
</evidence>
<dbReference type="Proteomes" id="UP000319801">
    <property type="component" value="Unassembled WGS sequence"/>
</dbReference>
<protein>
    <submittedName>
        <fullName evidence="2">Uncharacterized protein</fullName>
    </submittedName>
</protein>
<sequence length="102" mass="11117">MVMWGTGSNLSFLLYNPSRAREEPAPATALSAAKSSFCPWPVVVVCLTSGQDNQVQSGSPLFYIIDVSHRQPLHPASIFPQGIDQKKSQPRSKDEINGSQES</sequence>
<organism evidence="2 3">
    <name type="scientific">Bagarius yarrelli</name>
    <name type="common">Goonch</name>
    <name type="synonym">Bagrus yarrelli</name>
    <dbReference type="NCBI Taxonomy" id="175774"/>
    <lineage>
        <taxon>Eukaryota</taxon>
        <taxon>Metazoa</taxon>
        <taxon>Chordata</taxon>
        <taxon>Craniata</taxon>
        <taxon>Vertebrata</taxon>
        <taxon>Euteleostomi</taxon>
        <taxon>Actinopterygii</taxon>
        <taxon>Neopterygii</taxon>
        <taxon>Teleostei</taxon>
        <taxon>Ostariophysi</taxon>
        <taxon>Siluriformes</taxon>
        <taxon>Sisoridae</taxon>
        <taxon>Sisorinae</taxon>
        <taxon>Bagarius</taxon>
    </lineage>
</organism>
<accession>A0A556TJB2</accession>
<feature type="region of interest" description="Disordered" evidence="1">
    <location>
        <begin position="75"/>
        <end position="102"/>
    </location>
</feature>
<dbReference type="AlphaFoldDB" id="A0A556TJB2"/>
<gene>
    <name evidence="2" type="ORF">Baya_0798</name>
</gene>